<dbReference type="Pfam" id="PF13365">
    <property type="entry name" value="Trypsin_2"/>
    <property type="match status" value="1"/>
</dbReference>
<feature type="compositionally biased region" description="Pro residues" evidence="1">
    <location>
        <begin position="624"/>
        <end position="643"/>
    </location>
</feature>
<proteinExistence type="predicted"/>
<dbReference type="InterPro" id="IPR027417">
    <property type="entry name" value="P-loop_NTPase"/>
</dbReference>
<keyword evidence="2" id="KW-0645">Protease</keyword>
<keyword evidence="2" id="KW-0378">Hydrolase</keyword>
<sequence length="1153" mass="120222">MALGVPRGAGRGRPDPDDSLVRIHDLAGRTRGTGFLIDTHGTLLTSHEAVDGLPRLVLHATGEQTCLADAAAVTPLPGLGLALVATDGLVAPPLPVAPYGPADLDGRVRVRAQEWTEARVVGTAPGTYTATDRFHLLPEVYALATGDVQALRPHPLVSGSPLIDATTGAVVALLATALHAERPAAAYAIPPRGTGPLAEALARNAATVPVYGPHLNLAGALHLTGTCVGAATGAGPLGERLDPVRRPDIEAHLRRFAEPADDQGPLTLALVGEPGCGRSTELAALAARRAREARPAPTVWLRGAELRPGDGGLRDAVERALRAAGRIIDAAAGTAPRGGAESVSPDAVARLARGAGRPLLVLLDAPEEMPPALAHALPDWIAGTAHWLRDADVRLVVACRPEFWEHAGRHFPPGTLHDPGTPARALPPCVLLGDLGPRQAASARARHGVPDDAVAPADAGHPLTLRLLGEVRAATPGLTGVPDRADVFAAHLDLVCLRVAGRLAPDAPPSALRRLAIRVAGQAHEAARRCLGPGQGELDREAFERIFPWRGGWASAVLGEGLLVPAGAGYRFAHEEFGDWLQGAHLDLDTALHALVHRWTTAPRPGRDTAVRLPSRPAAIAPPDGGPPPPPPAPALAPAEPPHTLPVPRHRIGPVAQSLLLTARRDGPASLAHRLHALVSALDTDAPEPARVVAHHAADPRPDAPEERRSDATWWAAHLLGEALLRVPDAEPYRGVLRRLAERITVRAVARGGFAGSEGPRVPQGLAEFGPWFWRRLPLTTATRLDLLRLLLPADPPPAPRRPGPVPREDRFIAAVDEVVREDTAAALPVLCRWFGDDRPLAAAPGARARPTVATAAQALLHTHRHHALDALAEALADAGHARADELLGALAEDEPSAVCRAVERWARDARVERRVAAAGHGLRVAPHVRTEEDRARLRGAALALLGEAGAVETGGAGAFTEAEAEPGSGPGSVDDAGDASGARGAALALLVRDPVTRNRYLPAAVARFAAGDPCVPASALAAALATHPEPVLAAFGRRLREPGPGAAEVLAALSRVTTPALARRAAALVSGYARRCPAGASHVAAYLDARLEQGPAARAVLFPLVAVLLRTPGQEVRRALTPVLTSAGTPASRPLRRELLGVLRAQETPVGH</sequence>
<dbReference type="EMBL" id="JAINVZ010000037">
    <property type="protein sequence ID" value="MBY8889176.1"/>
    <property type="molecule type" value="Genomic_DNA"/>
</dbReference>
<name>A0ABS7R135_9ACTN</name>
<evidence type="ECO:0000256" key="1">
    <source>
        <dbReference type="SAM" id="MobiDB-lite"/>
    </source>
</evidence>
<dbReference type="GO" id="GO:0006508">
    <property type="term" value="P:proteolysis"/>
    <property type="evidence" value="ECO:0007669"/>
    <property type="project" value="UniProtKB-KW"/>
</dbReference>
<dbReference type="Proteomes" id="UP001198565">
    <property type="component" value="Unassembled WGS sequence"/>
</dbReference>
<organism evidence="2 3">
    <name type="scientific">Streptantibioticus parmotrematis</name>
    <dbReference type="NCBI Taxonomy" id="2873249"/>
    <lineage>
        <taxon>Bacteria</taxon>
        <taxon>Bacillati</taxon>
        <taxon>Actinomycetota</taxon>
        <taxon>Actinomycetes</taxon>
        <taxon>Kitasatosporales</taxon>
        <taxon>Streptomycetaceae</taxon>
        <taxon>Streptantibioticus</taxon>
    </lineage>
</organism>
<gene>
    <name evidence="2" type="ORF">K7472_30665</name>
</gene>
<feature type="region of interest" description="Disordered" evidence="1">
    <location>
        <begin position="616"/>
        <end position="643"/>
    </location>
</feature>
<dbReference type="RefSeq" id="WP_222982281.1">
    <property type="nucleotide sequence ID" value="NZ_JAINVZ010000037.1"/>
</dbReference>
<evidence type="ECO:0000313" key="3">
    <source>
        <dbReference type="Proteomes" id="UP001198565"/>
    </source>
</evidence>
<dbReference type="SUPFAM" id="SSF50494">
    <property type="entry name" value="Trypsin-like serine proteases"/>
    <property type="match status" value="1"/>
</dbReference>
<evidence type="ECO:0000313" key="2">
    <source>
        <dbReference type="EMBL" id="MBY8889176.1"/>
    </source>
</evidence>
<protein>
    <submittedName>
        <fullName evidence="2">Serine protease</fullName>
    </submittedName>
</protein>
<accession>A0ABS7R135</accession>
<dbReference type="GO" id="GO:0008233">
    <property type="term" value="F:peptidase activity"/>
    <property type="evidence" value="ECO:0007669"/>
    <property type="project" value="UniProtKB-KW"/>
</dbReference>
<reference evidence="2 3" key="1">
    <citation type="submission" date="2021-08" db="EMBL/GenBank/DDBJ databases">
        <title>Streptomyces sp. PTM05 isolated from lichen.</title>
        <authorList>
            <person name="Somphong A."/>
            <person name="Phongsopitanun W."/>
            <person name="Tanasupawat S."/>
        </authorList>
    </citation>
    <scope>NUCLEOTIDE SEQUENCE [LARGE SCALE GENOMIC DNA]</scope>
    <source>
        <strain evidence="2 3">Ptm05</strain>
    </source>
</reference>
<dbReference type="SUPFAM" id="SSF52540">
    <property type="entry name" value="P-loop containing nucleoside triphosphate hydrolases"/>
    <property type="match status" value="1"/>
</dbReference>
<keyword evidence="3" id="KW-1185">Reference proteome</keyword>
<dbReference type="InterPro" id="IPR009003">
    <property type="entry name" value="Peptidase_S1_PA"/>
</dbReference>
<comment type="caution">
    <text evidence="2">The sequence shown here is derived from an EMBL/GenBank/DDBJ whole genome shotgun (WGS) entry which is preliminary data.</text>
</comment>